<dbReference type="OrthoDB" id="459617at2"/>
<proteinExistence type="predicted"/>
<dbReference type="InterPro" id="IPR037401">
    <property type="entry name" value="SnoaL-like"/>
</dbReference>
<dbReference type="RefSeq" id="WP_119759434.1">
    <property type="nucleotide sequence ID" value="NZ_QYUM01000002.1"/>
</dbReference>
<sequence>MPSHEQMVSAVERYVEAFEKSDPEMVVSLYAPDATVEDPIGTPIHRGHDAIREFYTRSMTMGPKLELDGPVRTGGGYAAFPFSVVLDYGGQKKIEVIDTFKFDEEGKVTEMRAFWSPANMHGFEGQ</sequence>
<name>A0A418WPJ4_9SPHN</name>
<dbReference type="SUPFAM" id="SSF54427">
    <property type="entry name" value="NTF2-like"/>
    <property type="match status" value="1"/>
</dbReference>
<dbReference type="InterPro" id="IPR032710">
    <property type="entry name" value="NTF2-like_dom_sf"/>
</dbReference>
<dbReference type="Gene3D" id="3.10.450.50">
    <property type="match status" value="1"/>
</dbReference>
<evidence type="ECO:0000259" key="1">
    <source>
        <dbReference type="Pfam" id="PF12680"/>
    </source>
</evidence>
<gene>
    <name evidence="2" type="ORF">D3876_01955</name>
</gene>
<comment type="caution">
    <text evidence="2">The sequence shown here is derived from an EMBL/GenBank/DDBJ whole genome shotgun (WGS) entry which is preliminary data.</text>
</comment>
<evidence type="ECO:0000313" key="3">
    <source>
        <dbReference type="Proteomes" id="UP000286100"/>
    </source>
</evidence>
<accession>A0A418WPJ4</accession>
<dbReference type="Proteomes" id="UP000286100">
    <property type="component" value="Unassembled WGS sequence"/>
</dbReference>
<protein>
    <submittedName>
        <fullName evidence="2">Steroid delta-isomerase</fullName>
    </submittedName>
</protein>
<dbReference type="EMBL" id="QYUM01000002">
    <property type="protein sequence ID" value="RJF93155.1"/>
    <property type="molecule type" value="Genomic_DNA"/>
</dbReference>
<organism evidence="2 3">
    <name type="scientific">Sphingomonas cavernae</name>
    <dbReference type="NCBI Taxonomy" id="2320861"/>
    <lineage>
        <taxon>Bacteria</taxon>
        <taxon>Pseudomonadati</taxon>
        <taxon>Pseudomonadota</taxon>
        <taxon>Alphaproteobacteria</taxon>
        <taxon>Sphingomonadales</taxon>
        <taxon>Sphingomonadaceae</taxon>
        <taxon>Sphingomonas</taxon>
    </lineage>
</organism>
<dbReference type="Pfam" id="PF12680">
    <property type="entry name" value="SnoaL_2"/>
    <property type="match status" value="1"/>
</dbReference>
<dbReference type="AlphaFoldDB" id="A0A418WPJ4"/>
<keyword evidence="3" id="KW-1185">Reference proteome</keyword>
<reference evidence="2 3" key="1">
    <citation type="submission" date="2018-09" db="EMBL/GenBank/DDBJ databases">
        <authorList>
            <person name="Zhu H."/>
        </authorList>
    </citation>
    <scope>NUCLEOTIDE SEQUENCE [LARGE SCALE GENOMIC DNA]</scope>
    <source>
        <strain evidence="2 3">K2R01-6</strain>
    </source>
</reference>
<feature type="domain" description="SnoaL-like" evidence="1">
    <location>
        <begin position="11"/>
        <end position="111"/>
    </location>
</feature>
<dbReference type="GO" id="GO:0016853">
    <property type="term" value="F:isomerase activity"/>
    <property type="evidence" value="ECO:0007669"/>
    <property type="project" value="UniProtKB-KW"/>
</dbReference>
<evidence type="ECO:0000313" key="2">
    <source>
        <dbReference type="EMBL" id="RJF93155.1"/>
    </source>
</evidence>
<keyword evidence="2" id="KW-0413">Isomerase</keyword>